<dbReference type="Proteomes" id="UP000000763">
    <property type="component" value="Chromosome 7"/>
</dbReference>
<reference evidence="3" key="3">
    <citation type="journal article" date="2005" name="Nature">
        <title>The map-based sequence of the rice genome.</title>
        <authorList>
            <consortium name="International rice genome sequencing project (IRGSP)"/>
            <person name="Matsumoto T."/>
            <person name="Wu J."/>
            <person name="Kanamori H."/>
            <person name="Katayose Y."/>
            <person name="Fujisawa M."/>
            <person name="Namiki N."/>
            <person name="Mizuno H."/>
            <person name="Yamamoto K."/>
            <person name="Antonio B.A."/>
            <person name="Baba T."/>
            <person name="Sakata K."/>
            <person name="Nagamura Y."/>
            <person name="Aoki H."/>
            <person name="Arikawa K."/>
            <person name="Arita K."/>
            <person name="Bito T."/>
            <person name="Chiden Y."/>
            <person name="Fujitsuka N."/>
            <person name="Fukunaka R."/>
            <person name="Hamada M."/>
            <person name="Harada C."/>
            <person name="Hayashi A."/>
            <person name="Hijishita S."/>
            <person name="Honda M."/>
            <person name="Hosokawa S."/>
            <person name="Ichikawa Y."/>
            <person name="Idonuma A."/>
            <person name="Iijima M."/>
            <person name="Ikeda M."/>
            <person name="Ikeno M."/>
            <person name="Ito K."/>
            <person name="Ito S."/>
            <person name="Ito T."/>
            <person name="Ito Y."/>
            <person name="Ito Y."/>
            <person name="Iwabuchi A."/>
            <person name="Kamiya K."/>
            <person name="Karasawa W."/>
            <person name="Kurita K."/>
            <person name="Katagiri S."/>
            <person name="Kikuta A."/>
            <person name="Kobayashi H."/>
            <person name="Kobayashi N."/>
            <person name="Machita K."/>
            <person name="Maehara T."/>
            <person name="Masukawa M."/>
            <person name="Mizubayashi T."/>
            <person name="Mukai Y."/>
            <person name="Nagasaki H."/>
            <person name="Nagata Y."/>
            <person name="Naito S."/>
            <person name="Nakashima M."/>
            <person name="Nakama Y."/>
            <person name="Nakamichi Y."/>
            <person name="Nakamura M."/>
            <person name="Meguro A."/>
            <person name="Negishi M."/>
            <person name="Ohta I."/>
            <person name="Ohta T."/>
            <person name="Okamoto M."/>
            <person name="Ono N."/>
            <person name="Saji S."/>
            <person name="Sakaguchi M."/>
            <person name="Sakai K."/>
            <person name="Shibata M."/>
            <person name="Shimokawa T."/>
            <person name="Song J."/>
            <person name="Takazaki Y."/>
            <person name="Terasawa K."/>
            <person name="Tsugane M."/>
            <person name="Tsuji K."/>
            <person name="Ueda S."/>
            <person name="Waki K."/>
            <person name="Yamagata H."/>
            <person name="Yamamoto M."/>
            <person name="Yamamoto S."/>
            <person name="Yamane H."/>
            <person name="Yoshiki S."/>
            <person name="Yoshihara R."/>
            <person name="Yukawa K."/>
            <person name="Zhong H."/>
            <person name="Yano M."/>
            <person name="Yuan Q."/>
            <person name="Ouyang S."/>
            <person name="Liu J."/>
            <person name="Jones K.M."/>
            <person name="Gansberger K."/>
            <person name="Moffat K."/>
            <person name="Hill J."/>
            <person name="Bera J."/>
            <person name="Fadrosh D."/>
            <person name="Jin S."/>
            <person name="Johri S."/>
            <person name="Kim M."/>
            <person name="Overton L."/>
            <person name="Reardon M."/>
            <person name="Tsitrin T."/>
            <person name="Vuong H."/>
            <person name="Weaver B."/>
            <person name="Ciecko A."/>
            <person name="Tallon L."/>
            <person name="Jackson J."/>
            <person name="Pai G."/>
            <person name="Aken S.V."/>
            <person name="Utterback T."/>
            <person name="Reidmuller S."/>
            <person name="Feldblyum T."/>
            <person name="Hsiao J."/>
            <person name="Zismann V."/>
            <person name="Iobst S."/>
            <person name="de Vazeille A.R."/>
            <person name="Buell C.R."/>
            <person name="Ying K."/>
            <person name="Li Y."/>
            <person name="Lu T."/>
            <person name="Huang Y."/>
            <person name="Zhao Q."/>
            <person name="Feng Q."/>
            <person name="Zhang L."/>
            <person name="Zhu J."/>
            <person name="Weng Q."/>
            <person name="Mu J."/>
            <person name="Lu Y."/>
            <person name="Fan D."/>
            <person name="Liu Y."/>
            <person name="Guan J."/>
            <person name="Zhang Y."/>
            <person name="Yu S."/>
            <person name="Liu X."/>
            <person name="Zhang Y."/>
            <person name="Hong G."/>
            <person name="Han B."/>
            <person name="Choisne N."/>
            <person name="Demange N."/>
            <person name="Orjeda G."/>
            <person name="Samain S."/>
            <person name="Cattolico L."/>
            <person name="Pelletier E."/>
            <person name="Couloux A."/>
            <person name="Segurens B."/>
            <person name="Wincker P."/>
            <person name="D'Hont A."/>
            <person name="Scarpelli C."/>
            <person name="Weissenbach J."/>
            <person name="Salanoubat M."/>
            <person name="Quetier F."/>
            <person name="Yu Y."/>
            <person name="Kim H.R."/>
            <person name="Rambo T."/>
            <person name="Currie J."/>
            <person name="Collura K."/>
            <person name="Luo M."/>
            <person name="Yang T."/>
            <person name="Ammiraju J.S.S."/>
            <person name="Engler F."/>
            <person name="Soderlund C."/>
            <person name="Wing R.A."/>
            <person name="Palmer L.E."/>
            <person name="de la Bastide M."/>
            <person name="Spiegel L."/>
            <person name="Nascimento L."/>
            <person name="Zutavern T."/>
            <person name="O'Shaughnessy A."/>
            <person name="Dike S."/>
            <person name="Dedhia N."/>
            <person name="Preston R."/>
            <person name="Balija V."/>
            <person name="McCombie W.R."/>
            <person name="Chow T."/>
            <person name="Chen H."/>
            <person name="Chung M."/>
            <person name="Chen C."/>
            <person name="Shaw J."/>
            <person name="Wu H."/>
            <person name="Hsiao K."/>
            <person name="Chao Y."/>
            <person name="Chu M."/>
            <person name="Cheng C."/>
            <person name="Hour A."/>
            <person name="Lee P."/>
            <person name="Lin S."/>
            <person name="Lin Y."/>
            <person name="Liou J."/>
            <person name="Liu S."/>
            <person name="Hsing Y."/>
            <person name="Raghuvanshi S."/>
            <person name="Mohanty A."/>
            <person name="Bharti A.K."/>
            <person name="Gaur A."/>
            <person name="Gupta V."/>
            <person name="Kumar D."/>
            <person name="Ravi V."/>
            <person name="Vij S."/>
            <person name="Kapur A."/>
            <person name="Khurana P."/>
            <person name="Khurana P."/>
            <person name="Khurana J.P."/>
            <person name="Tyagi A.K."/>
            <person name="Gaikwad K."/>
            <person name="Singh A."/>
            <person name="Dalal V."/>
            <person name="Srivastava S."/>
            <person name="Dixit A."/>
            <person name="Pal A.K."/>
            <person name="Ghazi I.A."/>
            <person name="Yadav M."/>
            <person name="Pandit A."/>
            <person name="Bhargava A."/>
            <person name="Sureshbabu K."/>
            <person name="Batra K."/>
            <person name="Sharma T.R."/>
            <person name="Mohapatra T."/>
            <person name="Singh N.K."/>
            <person name="Messing J."/>
            <person name="Nelson A.B."/>
            <person name="Fuks G."/>
            <person name="Kavchok S."/>
            <person name="Keizer G."/>
            <person name="Linton E."/>
            <person name="Llaca V."/>
            <person name="Song R."/>
            <person name="Tanyolac B."/>
            <person name="Young S."/>
            <person name="Ho-Il K."/>
            <person name="Hahn J.H."/>
            <person name="Sangsakoo G."/>
            <person name="Vanavichit A."/>
            <person name="de Mattos Luiz.A.T."/>
            <person name="Zimmer P.D."/>
            <person name="Malone G."/>
            <person name="Dellagostin O."/>
            <person name="de Oliveira A.C."/>
            <person name="Bevan M."/>
            <person name="Bancroft I."/>
            <person name="Minx P."/>
            <person name="Cordum H."/>
            <person name="Wilson R."/>
            <person name="Cheng Z."/>
            <person name="Jin W."/>
            <person name="Jiang J."/>
            <person name="Leong S.A."/>
            <person name="Iwama H."/>
            <person name="Gojobori T."/>
            <person name="Itoh T."/>
            <person name="Niimura Y."/>
            <person name="Fujii Y."/>
            <person name="Habara T."/>
            <person name="Sakai H."/>
            <person name="Sato Y."/>
            <person name="Wilson G."/>
            <person name="Kumar K."/>
            <person name="McCouch S."/>
            <person name="Juretic N."/>
            <person name="Hoen D."/>
            <person name="Wright S."/>
            <person name="Bruskiewich R."/>
            <person name="Bureau T."/>
            <person name="Miyao A."/>
            <person name="Hirochika H."/>
            <person name="Nishikawa T."/>
            <person name="Kadowaki K."/>
            <person name="Sugiura M."/>
            <person name="Burr B."/>
            <person name="Sasaki T."/>
        </authorList>
    </citation>
    <scope>NUCLEOTIDE SEQUENCE [LARGE SCALE GENOMIC DNA]</scope>
    <source>
        <strain evidence="3">cv. Nipponbare</strain>
    </source>
</reference>
<dbReference type="EMBL" id="AP006172">
    <property type="protein sequence ID" value="BAD31920.1"/>
    <property type="molecule type" value="Genomic_DNA"/>
</dbReference>
<protein>
    <submittedName>
        <fullName evidence="1">Uncharacterized protein</fullName>
    </submittedName>
</protein>
<dbReference type="EMBL" id="AP006451">
    <property type="protein sequence ID" value="BAC84838.1"/>
    <property type="molecule type" value="Genomic_DNA"/>
</dbReference>
<proteinExistence type="predicted"/>
<name>Q6YSG2_ORYSJ</name>
<reference evidence="1" key="2">
    <citation type="submission" date="2003-05" db="EMBL/GenBank/DDBJ databases">
        <title>Oryza sativa nipponbare(GA3) genomic DNA, chromosome 7, BAC clone:B1249D05.</title>
        <authorList>
            <person name="Sasaki T."/>
            <person name="Matsumoto T."/>
            <person name="Katayose Y."/>
        </authorList>
    </citation>
    <scope>NUCLEOTIDE SEQUENCE</scope>
</reference>
<dbReference type="AlphaFoldDB" id="Q6YSG2"/>
<organism evidence="1 3">
    <name type="scientific">Oryza sativa subsp. japonica</name>
    <name type="common">Rice</name>
    <dbReference type="NCBI Taxonomy" id="39947"/>
    <lineage>
        <taxon>Eukaryota</taxon>
        <taxon>Viridiplantae</taxon>
        <taxon>Streptophyta</taxon>
        <taxon>Embryophyta</taxon>
        <taxon>Tracheophyta</taxon>
        <taxon>Spermatophyta</taxon>
        <taxon>Magnoliopsida</taxon>
        <taxon>Liliopsida</taxon>
        <taxon>Poales</taxon>
        <taxon>Poaceae</taxon>
        <taxon>BOP clade</taxon>
        <taxon>Oryzoideae</taxon>
        <taxon>Oryzeae</taxon>
        <taxon>Oryzinae</taxon>
        <taxon>Oryza</taxon>
        <taxon>Oryza sativa</taxon>
    </lineage>
</organism>
<reference evidence="3" key="4">
    <citation type="journal article" date="2008" name="Nucleic Acids Res.">
        <title>The rice annotation project database (RAP-DB): 2008 update.</title>
        <authorList>
            <consortium name="The rice annotation project (RAP)"/>
        </authorList>
    </citation>
    <scope>GENOME REANNOTATION</scope>
    <source>
        <strain evidence="3">cv. Nipponbare</strain>
    </source>
</reference>
<sequence length="53" mass="6087">MMNSSGLGWAGLLREREKRGGVEGSWAWERKERKRPNSNSAVSQFLKDFGIEF</sequence>
<gene>
    <name evidence="1" type="ORF">B1249D05.36</name>
    <name evidence="2" type="ORF">OSJNBa0088O14.2</name>
</gene>
<evidence type="ECO:0000313" key="1">
    <source>
        <dbReference type="EMBL" id="BAC84838.1"/>
    </source>
</evidence>
<accession>Q6YSG2</accession>
<reference evidence="2" key="1">
    <citation type="submission" date="2003-01" db="EMBL/GenBank/DDBJ databases">
        <title>Oryza sativa nipponbare(GA3) genomic DNA, chromosome 7, BAC clone:OSJNBa0088O14.</title>
        <authorList>
            <person name="Sasaki T."/>
            <person name="Matsumoto T."/>
            <person name="Katayose Y."/>
        </authorList>
    </citation>
    <scope>NUCLEOTIDE SEQUENCE</scope>
</reference>
<evidence type="ECO:0000313" key="2">
    <source>
        <dbReference type="EMBL" id="BAD31920.1"/>
    </source>
</evidence>
<evidence type="ECO:0000313" key="3">
    <source>
        <dbReference type="Proteomes" id="UP000000763"/>
    </source>
</evidence>